<feature type="transmembrane region" description="Helical" evidence="1">
    <location>
        <begin position="106"/>
        <end position="132"/>
    </location>
</feature>
<gene>
    <name evidence="2" type="ORF">Sjap_016033</name>
</gene>
<dbReference type="Proteomes" id="UP001417504">
    <property type="component" value="Unassembled WGS sequence"/>
</dbReference>
<comment type="caution">
    <text evidence="2">The sequence shown here is derived from an EMBL/GenBank/DDBJ whole genome shotgun (WGS) entry which is preliminary data.</text>
</comment>
<keyword evidence="1" id="KW-1133">Transmembrane helix</keyword>
<reference evidence="2 3" key="1">
    <citation type="submission" date="2024-01" db="EMBL/GenBank/DDBJ databases">
        <title>Genome assemblies of Stephania.</title>
        <authorList>
            <person name="Yang L."/>
        </authorList>
    </citation>
    <scope>NUCLEOTIDE SEQUENCE [LARGE SCALE GENOMIC DNA]</scope>
    <source>
        <strain evidence="2">QJT</strain>
        <tissue evidence="2">Leaf</tissue>
    </source>
</reference>
<feature type="transmembrane region" description="Helical" evidence="1">
    <location>
        <begin position="210"/>
        <end position="232"/>
    </location>
</feature>
<dbReference type="PANTHER" id="PTHR36714">
    <property type="entry name" value="T23E23.1"/>
    <property type="match status" value="1"/>
</dbReference>
<sequence length="284" mass="32192">MENNQVMLIERHGVPGILKEALKIPYKHPKFIILTLLTSLPLFFIMVLHEIILQTTMIETKAFFTPPPPPPTYPLYSTVSYYLMTPLDSTMRLFKDMSPRILQLGILYLVPLHLLDLLTTIAALNTASSIYAGTPPPTLKAMLSKSVENTSFKGALVLYGVGSVVLFVKWMDWSAVWNMGIVFSVLEGKHGLEAFWAALYYSRGSRTRGLCLMLVFFVWRTVLRLFCVYVGGYEKWTGLVITSGLSCIGNVFKWVVCMVFFYDCKSRILEKKMDREGSEKTSNV</sequence>
<feature type="transmembrane region" description="Helical" evidence="1">
    <location>
        <begin position="238"/>
        <end position="262"/>
    </location>
</feature>
<protein>
    <recommendedName>
        <fullName evidence="4">Transmembrane protein</fullName>
    </recommendedName>
</protein>
<keyword evidence="1" id="KW-0472">Membrane</keyword>
<evidence type="ECO:0008006" key="4">
    <source>
        <dbReference type="Google" id="ProtNLM"/>
    </source>
</evidence>
<feature type="transmembrane region" description="Helical" evidence="1">
    <location>
        <begin position="31"/>
        <end position="53"/>
    </location>
</feature>
<organism evidence="2 3">
    <name type="scientific">Stephania japonica</name>
    <dbReference type="NCBI Taxonomy" id="461633"/>
    <lineage>
        <taxon>Eukaryota</taxon>
        <taxon>Viridiplantae</taxon>
        <taxon>Streptophyta</taxon>
        <taxon>Embryophyta</taxon>
        <taxon>Tracheophyta</taxon>
        <taxon>Spermatophyta</taxon>
        <taxon>Magnoliopsida</taxon>
        <taxon>Ranunculales</taxon>
        <taxon>Menispermaceae</taxon>
        <taxon>Menispermoideae</taxon>
        <taxon>Cissampelideae</taxon>
        <taxon>Stephania</taxon>
    </lineage>
</organism>
<dbReference type="PANTHER" id="PTHR36714:SF2">
    <property type="entry name" value="TRANSMEMBRANE PROTEIN"/>
    <property type="match status" value="1"/>
</dbReference>
<proteinExistence type="predicted"/>
<keyword evidence="3" id="KW-1185">Reference proteome</keyword>
<evidence type="ECO:0000256" key="1">
    <source>
        <dbReference type="SAM" id="Phobius"/>
    </source>
</evidence>
<evidence type="ECO:0000313" key="3">
    <source>
        <dbReference type="Proteomes" id="UP001417504"/>
    </source>
</evidence>
<feature type="transmembrane region" description="Helical" evidence="1">
    <location>
        <begin position="152"/>
        <end position="171"/>
    </location>
</feature>
<dbReference type="AlphaFoldDB" id="A0AAP0NUJ8"/>
<keyword evidence="1" id="KW-0812">Transmembrane</keyword>
<dbReference type="EMBL" id="JBBNAE010000006">
    <property type="protein sequence ID" value="KAK9117086.1"/>
    <property type="molecule type" value="Genomic_DNA"/>
</dbReference>
<name>A0AAP0NUJ8_9MAGN</name>
<accession>A0AAP0NUJ8</accession>
<evidence type="ECO:0000313" key="2">
    <source>
        <dbReference type="EMBL" id="KAK9117086.1"/>
    </source>
</evidence>